<sequence>MSENKLAEAQALNAGAQLWIIKNDPDLYWWKKLDLHSKYLLSQNLRKPKKEHPIEIQNILNATDMTLQQSDYSRNSLLLGTGDHFLNTWLLLWENLSDAQLVNLITLTSQQLKAESLRLFSHTHVSAQLMTRLTASSVTISYIENV</sequence>
<dbReference type="PATRIC" id="fig|1184267.3.peg.858"/>
<protein>
    <submittedName>
        <fullName evidence="1">Uncharacterized protein</fullName>
    </submittedName>
</protein>
<dbReference type="OrthoDB" id="5293024at2"/>
<dbReference type="STRING" id="1184267.A11Q_848"/>
<dbReference type="AlphaFoldDB" id="M4VAM8"/>
<evidence type="ECO:0000313" key="2">
    <source>
        <dbReference type="Proteomes" id="UP000012040"/>
    </source>
</evidence>
<dbReference type="Proteomes" id="UP000012040">
    <property type="component" value="Chromosome"/>
</dbReference>
<gene>
    <name evidence="1" type="ORF">A11Q_848</name>
</gene>
<dbReference type="HOGENOM" id="CLU_1773761_0_0_7"/>
<dbReference type="EMBL" id="CP003537">
    <property type="protein sequence ID" value="AGH95066.1"/>
    <property type="molecule type" value="Genomic_DNA"/>
</dbReference>
<dbReference type="RefSeq" id="WP_015469556.1">
    <property type="nucleotide sequence ID" value="NC_020813.1"/>
</dbReference>
<reference evidence="1 2" key="1">
    <citation type="journal article" date="2013" name="ISME J.">
        <title>By their genes ye shall know them: genomic signatures of predatory bacteria.</title>
        <authorList>
            <person name="Pasternak Z."/>
            <person name="Pietrokovski S."/>
            <person name="Rotem O."/>
            <person name="Gophna U."/>
            <person name="Lurie-Weinberger M.N."/>
            <person name="Jurkevitch E."/>
        </authorList>
    </citation>
    <scope>NUCLEOTIDE SEQUENCE [LARGE SCALE GENOMIC DNA]</scope>
    <source>
        <strain evidence="1 2">JSS</strain>
    </source>
</reference>
<proteinExistence type="predicted"/>
<accession>M4VAM8</accession>
<name>M4VAM8_9BACT</name>
<keyword evidence="2" id="KW-1185">Reference proteome</keyword>
<organism evidence="1 2">
    <name type="scientific">Pseudobdellovibrio exovorus JSS</name>
    <dbReference type="NCBI Taxonomy" id="1184267"/>
    <lineage>
        <taxon>Bacteria</taxon>
        <taxon>Pseudomonadati</taxon>
        <taxon>Bdellovibrionota</taxon>
        <taxon>Bdellovibrionia</taxon>
        <taxon>Bdellovibrionales</taxon>
        <taxon>Pseudobdellovibrionaceae</taxon>
        <taxon>Pseudobdellovibrio</taxon>
    </lineage>
</organism>
<dbReference type="KEGG" id="bex:A11Q_848"/>
<evidence type="ECO:0000313" key="1">
    <source>
        <dbReference type="EMBL" id="AGH95066.1"/>
    </source>
</evidence>